<gene>
    <name evidence="2" type="ORF">RRG08_029956</name>
</gene>
<protein>
    <submittedName>
        <fullName evidence="2">Uncharacterized protein</fullName>
    </submittedName>
</protein>
<sequence>MATKRRDLEGISNEDRTGGPRSCRCDPEGDNGSCPVEDCVLNYLVSSDQCLPILVGQTHGARHAEWARGLHGTRDNKQGCPPQSGQDNRAQSFGGL</sequence>
<feature type="compositionally biased region" description="Polar residues" evidence="1">
    <location>
        <begin position="81"/>
        <end position="96"/>
    </location>
</feature>
<accession>A0AAE0ZJY1</accession>
<organism evidence="2 3">
    <name type="scientific">Elysia crispata</name>
    <name type="common">lettuce slug</name>
    <dbReference type="NCBI Taxonomy" id="231223"/>
    <lineage>
        <taxon>Eukaryota</taxon>
        <taxon>Metazoa</taxon>
        <taxon>Spiralia</taxon>
        <taxon>Lophotrochozoa</taxon>
        <taxon>Mollusca</taxon>
        <taxon>Gastropoda</taxon>
        <taxon>Heterobranchia</taxon>
        <taxon>Euthyneura</taxon>
        <taxon>Panpulmonata</taxon>
        <taxon>Sacoglossa</taxon>
        <taxon>Placobranchoidea</taxon>
        <taxon>Plakobranchidae</taxon>
        <taxon>Elysia</taxon>
    </lineage>
</organism>
<feature type="region of interest" description="Disordered" evidence="1">
    <location>
        <begin position="70"/>
        <end position="96"/>
    </location>
</feature>
<evidence type="ECO:0000313" key="2">
    <source>
        <dbReference type="EMBL" id="KAK3770301.1"/>
    </source>
</evidence>
<proteinExistence type="predicted"/>
<feature type="region of interest" description="Disordered" evidence="1">
    <location>
        <begin position="1"/>
        <end position="31"/>
    </location>
</feature>
<evidence type="ECO:0000313" key="3">
    <source>
        <dbReference type="Proteomes" id="UP001283361"/>
    </source>
</evidence>
<comment type="caution">
    <text evidence="2">The sequence shown here is derived from an EMBL/GenBank/DDBJ whole genome shotgun (WGS) entry which is preliminary data.</text>
</comment>
<dbReference type="AlphaFoldDB" id="A0AAE0ZJY1"/>
<keyword evidence="3" id="KW-1185">Reference proteome</keyword>
<reference evidence="2" key="1">
    <citation type="journal article" date="2023" name="G3 (Bethesda)">
        <title>A reference genome for the long-term kleptoplast-retaining sea slug Elysia crispata morphotype clarki.</title>
        <authorList>
            <person name="Eastman K.E."/>
            <person name="Pendleton A.L."/>
            <person name="Shaikh M.A."/>
            <person name="Suttiyut T."/>
            <person name="Ogas R."/>
            <person name="Tomko P."/>
            <person name="Gavelis G."/>
            <person name="Widhalm J.R."/>
            <person name="Wisecaver J.H."/>
        </authorList>
    </citation>
    <scope>NUCLEOTIDE SEQUENCE</scope>
    <source>
        <strain evidence="2">ECLA1</strain>
    </source>
</reference>
<feature type="compositionally biased region" description="Basic and acidic residues" evidence="1">
    <location>
        <begin position="1"/>
        <end position="27"/>
    </location>
</feature>
<name>A0AAE0ZJY1_9GAST</name>
<dbReference type="EMBL" id="JAWDGP010003856">
    <property type="protein sequence ID" value="KAK3770301.1"/>
    <property type="molecule type" value="Genomic_DNA"/>
</dbReference>
<dbReference type="Proteomes" id="UP001283361">
    <property type="component" value="Unassembled WGS sequence"/>
</dbReference>
<evidence type="ECO:0000256" key="1">
    <source>
        <dbReference type="SAM" id="MobiDB-lite"/>
    </source>
</evidence>